<sequence>MQNSDKWLKWTFFCLISLLLAACGQQRSGNNNANVNDNVSDSNSQIIAQKGSGLASASKRKAIIDELGKNFQESQSGKYRKQVSSIAPFKIELVNGKTYTYKDLPKNKEVTLVYFSPTCQECEQFTESLLQRINTLTDREIIYITYEDTAAVRSFYKRFKLEKYPQIVIGTEGYSFIVQKYYKVQHFPFVASYDRSGQLIHILTNNTQPRMMAKNI</sequence>
<evidence type="ECO:0000313" key="2">
    <source>
        <dbReference type="EMBL" id="SEA46443.1"/>
    </source>
</evidence>
<keyword evidence="1" id="KW-0732">Signal</keyword>
<evidence type="ECO:0000256" key="1">
    <source>
        <dbReference type="SAM" id="SignalP"/>
    </source>
</evidence>
<keyword evidence="3" id="KW-1185">Reference proteome</keyword>
<accession>A0A1H4BE54</accession>
<reference evidence="2 3" key="1">
    <citation type="submission" date="2016-10" db="EMBL/GenBank/DDBJ databases">
        <authorList>
            <person name="de Groot N.N."/>
        </authorList>
    </citation>
    <scope>NUCLEOTIDE SEQUENCE [LARGE SCALE GENOMIC DNA]</scope>
    <source>
        <strain evidence="2 3">Vu-144</strain>
    </source>
</reference>
<dbReference type="Proteomes" id="UP000199041">
    <property type="component" value="Unassembled WGS sequence"/>
</dbReference>
<dbReference type="RefSeq" id="WP_091400059.1">
    <property type="nucleotide sequence ID" value="NZ_FNQY01000020.1"/>
</dbReference>
<evidence type="ECO:0008006" key="4">
    <source>
        <dbReference type="Google" id="ProtNLM"/>
    </source>
</evidence>
<dbReference type="InterPro" id="IPR036249">
    <property type="entry name" value="Thioredoxin-like_sf"/>
</dbReference>
<dbReference type="AlphaFoldDB" id="A0A1H4BE54"/>
<evidence type="ECO:0000313" key="3">
    <source>
        <dbReference type="Proteomes" id="UP000199041"/>
    </source>
</evidence>
<feature type="chain" id="PRO_5011433636" description="AhpC/TSA family protein" evidence="1">
    <location>
        <begin position="34"/>
        <end position="216"/>
    </location>
</feature>
<organism evidence="2 3">
    <name type="scientific">Arachidicoccus rhizosphaerae</name>
    <dbReference type="NCBI Taxonomy" id="551991"/>
    <lineage>
        <taxon>Bacteria</taxon>
        <taxon>Pseudomonadati</taxon>
        <taxon>Bacteroidota</taxon>
        <taxon>Chitinophagia</taxon>
        <taxon>Chitinophagales</taxon>
        <taxon>Chitinophagaceae</taxon>
        <taxon>Arachidicoccus</taxon>
    </lineage>
</organism>
<gene>
    <name evidence="2" type="ORF">SAMN05192529_12040</name>
</gene>
<dbReference type="OrthoDB" id="662072at2"/>
<proteinExistence type="predicted"/>
<dbReference type="SUPFAM" id="SSF52833">
    <property type="entry name" value="Thioredoxin-like"/>
    <property type="match status" value="1"/>
</dbReference>
<feature type="signal peptide" evidence="1">
    <location>
        <begin position="1"/>
        <end position="33"/>
    </location>
</feature>
<dbReference type="Gene3D" id="3.40.30.10">
    <property type="entry name" value="Glutaredoxin"/>
    <property type="match status" value="1"/>
</dbReference>
<dbReference type="PROSITE" id="PS51257">
    <property type="entry name" value="PROKAR_LIPOPROTEIN"/>
    <property type="match status" value="1"/>
</dbReference>
<protein>
    <recommendedName>
        <fullName evidence="4">AhpC/TSA family protein</fullName>
    </recommendedName>
</protein>
<name>A0A1H4BE54_9BACT</name>
<dbReference type="EMBL" id="FNQY01000020">
    <property type="protein sequence ID" value="SEA46443.1"/>
    <property type="molecule type" value="Genomic_DNA"/>
</dbReference>